<keyword evidence="6" id="KW-1185">Reference proteome</keyword>
<dbReference type="EMBL" id="AP024702">
    <property type="protein sequence ID" value="BCX47635.1"/>
    <property type="molecule type" value="Genomic_DNA"/>
</dbReference>
<sequence>MPALIPLTVILFPFASALDANHNGISDVWEAAYPAEAAQLEADSDGDGQSNGDEGRAWTDPTDPDSFFRPRGLTTDGSNDHFTVEGQRWLRDAVVESGDLSEWTRDGDATASDGSNADVTRPADPAKKFYRVARYFALNSDTDALDNREEEELGTDPLTWDSDGDKVADDVEFRIGTDPLSSTDSDGDSLPDDWERWCIVFDAGDGVTDLTHVSATTDFDGDSILDGDEFALGTSPVVALKNIVFFLTEDQGPDLGCLGTVGLETPNLDTLGNGGVIFERAFALSPVCSPSKMALFTGTYPHTNSAHRNVPNYGVNFPLGEPDPSQLGLGGVHEDLPTLIEIFRDQGWHTSVSSKSHVQPVRKFPYHQGHSNPGTPAAATNIINNTVTAAGQRPFFLCFNMGAPHLPFRNTPNANGLWDPSGGLLGDGGVTNVDPSSIVVPNSMPDVPGVRQDWTDYYGAIEVVDSLFAAVRAALQAQGILDETLVVFSGDHGIGLHRFKQSIYGLQVPLLIDGPGVSGSRRLDAPVSHFDLAPTFLDFAGIAVPPSMGGKSLWPLLSGQSEFSDRKTILGACHEKYDARSVCDGRYYYVRNIRQASGATLANPGPALNADQFQGGSPWYNRAYDATVAATGTPQRELLRILVEGELPPEELYDLDADPWCSDNLISDPALAGVRKSLARELAEWRIATEDYNQSASEVTRREQRFISIDPPVAPTASDNFDGESGALDDDADWTLDIAGNSDADFTLGSGRVDAPAGPVTLATHDGSALTASAEFTVSVKTGFDGTGVAGGVAFGVVPDGGSSSFWQFMLADGRSAPGGSDKDVRLFRVVQGSQQNPALIAENGLPNYPTGSFTNGALFTVEVSGQQGSSLVDLRILDPDGSVYYFNSDFDLGAPVPEGGKFGITTWSSGSSIFDDFNLILE</sequence>
<dbReference type="Proteomes" id="UP001374893">
    <property type="component" value="Chromosome"/>
</dbReference>
<feature type="domain" description="Sulfatase N-terminal" evidence="4">
    <location>
        <begin position="241"/>
        <end position="542"/>
    </location>
</feature>
<dbReference type="CDD" id="cd16027">
    <property type="entry name" value="SGSH"/>
    <property type="match status" value="1"/>
</dbReference>
<feature type="region of interest" description="Disordered" evidence="3">
    <location>
        <begin position="41"/>
        <end position="80"/>
    </location>
</feature>
<dbReference type="PANTHER" id="PTHR42693">
    <property type="entry name" value="ARYLSULFATASE FAMILY MEMBER"/>
    <property type="match status" value="1"/>
</dbReference>
<dbReference type="Pfam" id="PF00884">
    <property type="entry name" value="Sulfatase"/>
    <property type="match status" value="1"/>
</dbReference>
<dbReference type="InterPro" id="IPR000917">
    <property type="entry name" value="Sulfatase_N"/>
</dbReference>
<gene>
    <name evidence="5" type="ORF">HAHE_15430</name>
</gene>
<reference evidence="5 6" key="1">
    <citation type="submission" date="2021-06" db="EMBL/GenBank/DDBJ databases">
        <title>Complete genome of Haloferula helveola possessing various polysaccharide degrading enzymes.</title>
        <authorList>
            <person name="Takami H."/>
            <person name="Huang C."/>
            <person name="Hamasaki K."/>
        </authorList>
    </citation>
    <scope>NUCLEOTIDE SEQUENCE [LARGE SCALE GENOMIC DNA]</scope>
    <source>
        <strain evidence="5 6">CN-1</strain>
    </source>
</reference>
<organism evidence="5 6">
    <name type="scientific">Haloferula helveola</name>
    <dbReference type="NCBI Taxonomy" id="490095"/>
    <lineage>
        <taxon>Bacteria</taxon>
        <taxon>Pseudomonadati</taxon>
        <taxon>Verrucomicrobiota</taxon>
        <taxon>Verrucomicrobiia</taxon>
        <taxon>Verrucomicrobiales</taxon>
        <taxon>Verrucomicrobiaceae</taxon>
        <taxon>Haloferula</taxon>
    </lineage>
</organism>
<evidence type="ECO:0000313" key="5">
    <source>
        <dbReference type="EMBL" id="BCX47635.1"/>
    </source>
</evidence>
<dbReference type="InterPro" id="IPR017850">
    <property type="entry name" value="Alkaline_phosphatase_core_sf"/>
</dbReference>
<dbReference type="InterPro" id="IPR028974">
    <property type="entry name" value="TSP_type-3_rpt"/>
</dbReference>
<dbReference type="SUPFAM" id="SSF103647">
    <property type="entry name" value="TSP type-3 repeat"/>
    <property type="match status" value="1"/>
</dbReference>
<protein>
    <recommendedName>
        <fullName evidence="4">Sulfatase N-terminal domain-containing protein</fullName>
    </recommendedName>
</protein>
<evidence type="ECO:0000259" key="4">
    <source>
        <dbReference type="Pfam" id="PF00884"/>
    </source>
</evidence>
<evidence type="ECO:0000256" key="1">
    <source>
        <dbReference type="ARBA" id="ARBA00008779"/>
    </source>
</evidence>
<dbReference type="InterPro" id="IPR050738">
    <property type="entry name" value="Sulfatase"/>
</dbReference>
<dbReference type="RefSeq" id="WP_338689925.1">
    <property type="nucleotide sequence ID" value="NZ_AP024702.1"/>
</dbReference>
<evidence type="ECO:0000256" key="2">
    <source>
        <dbReference type="ARBA" id="ARBA00022801"/>
    </source>
</evidence>
<proteinExistence type="inferred from homology"/>
<accession>A0ABN6H202</accession>
<name>A0ABN6H202_9BACT</name>
<evidence type="ECO:0000256" key="3">
    <source>
        <dbReference type="SAM" id="MobiDB-lite"/>
    </source>
</evidence>
<dbReference type="SUPFAM" id="SSF53649">
    <property type="entry name" value="Alkaline phosphatase-like"/>
    <property type="match status" value="1"/>
</dbReference>
<evidence type="ECO:0000313" key="6">
    <source>
        <dbReference type="Proteomes" id="UP001374893"/>
    </source>
</evidence>
<dbReference type="PANTHER" id="PTHR42693:SF53">
    <property type="entry name" value="ENDO-4-O-SULFATASE"/>
    <property type="match status" value="1"/>
</dbReference>
<dbReference type="Gene3D" id="3.40.720.10">
    <property type="entry name" value="Alkaline Phosphatase, subunit A"/>
    <property type="match status" value="1"/>
</dbReference>
<feature type="region of interest" description="Disordered" evidence="3">
    <location>
        <begin position="101"/>
        <end position="122"/>
    </location>
</feature>
<comment type="similarity">
    <text evidence="1">Belongs to the sulfatase family.</text>
</comment>
<keyword evidence="2" id="KW-0378">Hydrolase</keyword>